<dbReference type="HOGENOM" id="CLU_113291_2_0_9"/>
<dbReference type="KEGG" id="ccb:Clocel_4245"/>
<dbReference type="OrthoDB" id="7062363at2"/>
<dbReference type="eggNOG" id="ENOG503365C">
    <property type="taxonomic scope" value="Bacteria"/>
</dbReference>
<dbReference type="AlphaFoldDB" id="D9SNB4"/>
<evidence type="ECO:0000313" key="2">
    <source>
        <dbReference type="EMBL" id="ADL53906.1"/>
    </source>
</evidence>
<dbReference type="InterPro" id="IPR021529">
    <property type="entry name" value="DUF2798"/>
</dbReference>
<proteinExistence type="predicted"/>
<dbReference type="Proteomes" id="UP000002730">
    <property type="component" value="Chromosome"/>
</dbReference>
<evidence type="ECO:0008006" key="4">
    <source>
        <dbReference type="Google" id="ProtNLM"/>
    </source>
</evidence>
<keyword evidence="3" id="KW-1185">Reference proteome</keyword>
<keyword evidence="1" id="KW-0472">Membrane</keyword>
<dbReference type="EMBL" id="CP002160">
    <property type="protein sequence ID" value="ADL53906.1"/>
    <property type="molecule type" value="Genomic_DNA"/>
</dbReference>
<evidence type="ECO:0000256" key="1">
    <source>
        <dbReference type="SAM" id="Phobius"/>
    </source>
</evidence>
<keyword evidence="1" id="KW-0812">Transmembrane</keyword>
<protein>
    <recommendedName>
        <fullName evidence="4">DUF2798 domain-containing protein</fullName>
    </recommendedName>
</protein>
<gene>
    <name evidence="2" type="ordered locus">Clocel_4245</name>
</gene>
<dbReference type="RefSeq" id="WP_010074260.1">
    <property type="nucleotide sequence ID" value="NC_014393.1"/>
</dbReference>
<keyword evidence="1" id="KW-1133">Transmembrane helix</keyword>
<accession>D9SNB4</accession>
<dbReference type="STRING" id="573061.Clocel_4245"/>
<feature type="transmembrane region" description="Helical" evidence="1">
    <location>
        <begin position="125"/>
        <end position="144"/>
    </location>
</feature>
<feature type="transmembrane region" description="Helical" evidence="1">
    <location>
        <begin position="83"/>
        <end position="105"/>
    </location>
</feature>
<name>D9SNB4_CLOC7</name>
<feature type="transmembrane region" description="Helical" evidence="1">
    <location>
        <begin position="9"/>
        <end position="30"/>
    </location>
</feature>
<sequence length="151" mass="16895">MGKNKRENFIFTLICCTLMVLGMDAYNVLLRNGVTTSFLKDVLIGFVPVFCIALFIDWFFVGKVAKSFVSKLVTAESPLIKKILLTSFFMVCGMCFSMSLITSIIHQGISTDFLINFVQALSKNFLFALPLQLVIVGPIARAIFFKLYPVV</sequence>
<dbReference type="Pfam" id="PF11391">
    <property type="entry name" value="DUF2798"/>
    <property type="match status" value="2"/>
</dbReference>
<organism evidence="2 3">
    <name type="scientific">Clostridium cellulovorans (strain ATCC 35296 / DSM 3052 / OCM 3 / 743B)</name>
    <dbReference type="NCBI Taxonomy" id="573061"/>
    <lineage>
        <taxon>Bacteria</taxon>
        <taxon>Bacillati</taxon>
        <taxon>Bacillota</taxon>
        <taxon>Clostridia</taxon>
        <taxon>Eubacteriales</taxon>
        <taxon>Clostridiaceae</taxon>
        <taxon>Clostridium</taxon>
    </lineage>
</organism>
<evidence type="ECO:0000313" key="3">
    <source>
        <dbReference type="Proteomes" id="UP000002730"/>
    </source>
</evidence>
<reference evidence="2 3" key="1">
    <citation type="submission" date="2010-08" db="EMBL/GenBank/DDBJ databases">
        <title>Complete sequence of Clostridium cellulovorans 743B.</title>
        <authorList>
            <consortium name="US DOE Joint Genome Institute"/>
            <person name="Lucas S."/>
            <person name="Copeland A."/>
            <person name="Lapidus A."/>
            <person name="Cheng J.-F."/>
            <person name="Bruce D."/>
            <person name="Goodwin L."/>
            <person name="Pitluck S."/>
            <person name="Chertkov O."/>
            <person name="Detter J.C."/>
            <person name="Han C."/>
            <person name="Tapia R."/>
            <person name="Land M."/>
            <person name="Hauser L."/>
            <person name="Chang Y.-J."/>
            <person name="Jeffries C."/>
            <person name="Kyrpides N."/>
            <person name="Ivanova N."/>
            <person name="Mikhailova N."/>
            <person name="Hemme C.L."/>
            <person name="Woyke T."/>
        </authorList>
    </citation>
    <scope>NUCLEOTIDE SEQUENCE [LARGE SCALE GENOMIC DNA]</scope>
    <source>
        <strain evidence="3">ATCC 35296 / DSM 3052 / OCM 3 / 743B</strain>
    </source>
</reference>
<feature type="transmembrane region" description="Helical" evidence="1">
    <location>
        <begin position="42"/>
        <end position="62"/>
    </location>
</feature>